<dbReference type="EMBL" id="JBHSWN010000001">
    <property type="protein sequence ID" value="MFC6788794.1"/>
    <property type="molecule type" value="Genomic_DNA"/>
</dbReference>
<accession>A0ABW2BFX7</accession>
<feature type="region of interest" description="Disordered" evidence="2">
    <location>
        <begin position="1"/>
        <end position="22"/>
    </location>
</feature>
<keyword evidence="4" id="KW-1185">Reference proteome</keyword>
<evidence type="ECO:0000256" key="1">
    <source>
        <dbReference type="SAM" id="Coils"/>
    </source>
</evidence>
<organism evidence="3 4">
    <name type="scientific">Methylobacterium komagatae</name>
    <dbReference type="NCBI Taxonomy" id="374425"/>
    <lineage>
        <taxon>Bacteria</taxon>
        <taxon>Pseudomonadati</taxon>
        <taxon>Pseudomonadota</taxon>
        <taxon>Alphaproteobacteria</taxon>
        <taxon>Hyphomicrobiales</taxon>
        <taxon>Methylobacteriaceae</taxon>
        <taxon>Methylobacterium</taxon>
    </lineage>
</organism>
<name>A0ABW2BFX7_9HYPH</name>
<gene>
    <name evidence="3" type="ORF">ACFQE0_03625</name>
</gene>
<reference evidence="4" key="1">
    <citation type="journal article" date="2019" name="Int. J. Syst. Evol. Microbiol.">
        <title>The Global Catalogue of Microorganisms (GCM) 10K type strain sequencing project: providing services to taxonomists for standard genome sequencing and annotation.</title>
        <authorList>
            <consortium name="The Broad Institute Genomics Platform"/>
            <consortium name="The Broad Institute Genome Sequencing Center for Infectious Disease"/>
            <person name="Wu L."/>
            <person name="Ma J."/>
        </authorList>
    </citation>
    <scope>NUCLEOTIDE SEQUENCE [LARGE SCALE GENOMIC DNA]</scope>
    <source>
        <strain evidence="4">CCUG 48316</strain>
    </source>
</reference>
<protein>
    <submittedName>
        <fullName evidence="3">ATPase</fullName>
    </submittedName>
</protein>
<dbReference type="RefSeq" id="WP_378967149.1">
    <property type="nucleotide sequence ID" value="NZ_JBHSWN010000001.1"/>
</dbReference>
<proteinExistence type="predicted"/>
<sequence>MSEPARAFRTSEDDSHRGAGPLQDWLAAIKRYETEEDRGLKVPAADNTPWGPRLVQPAPAAAEEAEAADISELMAENLMLKARLQVEQDRQDSLQTALAVQIRELREHIAQEMSTLEELRAGREAVQAEYDAFQAERDSLRRACDRAVAERDSVRAERDVLIAERDGLRGDRDLWRARAEALAQPLFQTKA</sequence>
<keyword evidence="1" id="KW-0175">Coiled coil</keyword>
<comment type="caution">
    <text evidence="3">The sequence shown here is derived from an EMBL/GenBank/DDBJ whole genome shotgun (WGS) entry which is preliminary data.</text>
</comment>
<evidence type="ECO:0000313" key="3">
    <source>
        <dbReference type="EMBL" id="MFC6788794.1"/>
    </source>
</evidence>
<dbReference type="Proteomes" id="UP001596292">
    <property type="component" value="Unassembled WGS sequence"/>
</dbReference>
<evidence type="ECO:0000313" key="4">
    <source>
        <dbReference type="Proteomes" id="UP001596292"/>
    </source>
</evidence>
<evidence type="ECO:0000256" key="2">
    <source>
        <dbReference type="SAM" id="MobiDB-lite"/>
    </source>
</evidence>
<feature type="coiled-coil region" evidence="1">
    <location>
        <begin position="102"/>
        <end position="157"/>
    </location>
</feature>